<evidence type="ECO:0000259" key="2">
    <source>
        <dbReference type="Pfam" id="PF07624"/>
    </source>
</evidence>
<evidence type="ECO:0000259" key="7">
    <source>
        <dbReference type="Pfam" id="PF07637"/>
    </source>
</evidence>
<evidence type="ECO:0000259" key="6">
    <source>
        <dbReference type="Pfam" id="PF07635"/>
    </source>
</evidence>
<accession>A0A2S7TYB5</accession>
<dbReference type="Pfam" id="PF07631">
    <property type="entry name" value="PSD4"/>
    <property type="match status" value="1"/>
</dbReference>
<dbReference type="RefSeq" id="WP_105041720.1">
    <property type="nucleotide sequence ID" value="NZ_MQWA01000001.1"/>
</dbReference>
<feature type="domain" description="DUF1595" evidence="7">
    <location>
        <begin position="361"/>
        <end position="421"/>
    </location>
</feature>
<evidence type="ECO:0000313" key="10">
    <source>
        <dbReference type="Proteomes" id="UP000239907"/>
    </source>
</evidence>
<feature type="domain" description="Carbohydrate binding module xylan-binding" evidence="8">
    <location>
        <begin position="245"/>
        <end position="337"/>
    </location>
</feature>
<feature type="signal peptide" evidence="1">
    <location>
        <begin position="1"/>
        <end position="30"/>
    </location>
</feature>
<dbReference type="InterPro" id="IPR031768">
    <property type="entry name" value="CBM60_xylan-bd"/>
</dbReference>
<dbReference type="InterPro" id="IPR013036">
    <property type="entry name" value="DUF1587"/>
</dbReference>
<dbReference type="EMBL" id="MQWA01000001">
    <property type="protein sequence ID" value="PQJ27237.1"/>
    <property type="molecule type" value="Genomic_DNA"/>
</dbReference>
<evidence type="ECO:0000259" key="3">
    <source>
        <dbReference type="Pfam" id="PF07626"/>
    </source>
</evidence>
<dbReference type="InterPro" id="IPR011429">
    <property type="entry name" value="Cyt_c_Planctomycete-type"/>
</dbReference>
<dbReference type="Pfam" id="PF16841">
    <property type="entry name" value="CBM60"/>
    <property type="match status" value="1"/>
</dbReference>
<keyword evidence="10" id="KW-1185">Reference proteome</keyword>
<dbReference type="Gene3D" id="2.60.60.40">
    <property type="match status" value="1"/>
</dbReference>
<dbReference type="Proteomes" id="UP000239907">
    <property type="component" value="Unassembled WGS sequence"/>
</dbReference>
<dbReference type="Pfam" id="PF07635">
    <property type="entry name" value="PSCyt1"/>
    <property type="match status" value="1"/>
</dbReference>
<feature type="domain" description="DUF1592" evidence="5">
    <location>
        <begin position="436"/>
        <end position="560"/>
    </location>
</feature>
<dbReference type="AlphaFoldDB" id="A0A2S7TYB5"/>
<feature type="domain" description="Cytochrome C Planctomycete-type" evidence="6">
    <location>
        <begin position="49"/>
        <end position="96"/>
    </location>
</feature>
<feature type="domain" description="DUF1588" evidence="4">
    <location>
        <begin position="578"/>
        <end position="677"/>
    </location>
</feature>
<dbReference type="Pfam" id="PF07624">
    <property type="entry name" value="PSD2"/>
    <property type="match status" value="1"/>
</dbReference>
<dbReference type="Pfam" id="PF07627">
    <property type="entry name" value="PSCyt3"/>
    <property type="match status" value="1"/>
</dbReference>
<feature type="domain" description="DUF1585" evidence="2">
    <location>
        <begin position="691"/>
        <end position="764"/>
    </location>
</feature>
<evidence type="ECO:0000259" key="8">
    <source>
        <dbReference type="Pfam" id="PF16841"/>
    </source>
</evidence>
<evidence type="ECO:0000259" key="4">
    <source>
        <dbReference type="Pfam" id="PF07627"/>
    </source>
</evidence>
<feature type="chain" id="PRO_5015636385" description="Cytochrome c domain-containing protein" evidence="1">
    <location>
        <begin position="31"/>
        <end position="771"/>
    </location>
</feature>
<feature type="domain" description="DUF1587" evidence="3">
    <location>
        <begin position="132"/>
        <end position="193"/>
    </location>
</feature>
<name>A0A2S7TYB5_9BACT</name>
<keyword evidence="1" id="KW-0732">Signal</keyword>
<dbReference type="Pfam" id="PF07626">
    <property type="entry name" value="PSD3"/>
    <property type="match status" value="1"/>
</dbReference>
<dbReference type="InterPro" id="IPR013043">
    <property type="entry name" value="DUF1595"/>
</dbReference>
<protein>
    <recommendedName>
        <fullName evidence="11">Cytochrome c domain-containing protein</fullName>
    </recommendedName>
</protein>
<dbReference type="Pfam" id="PF07637">
    <property type="entry name" value="PSD5"/>
    <property type="match status" value="1"/>
</dbReference>
<evidence type="ECO:0000313" key="9">
    <source>
        <dbReference type="EMBL" id="PQJ27237.1"/>
    </source>
</evidence>
<dbReference type="OrthoDB" id="175242at2"/>
<dbReference type="InterPro" id="IPR013039">
    <property type="entry name" value="DUF1588"/>
</dbReference>
<proteinExistence type="predicted"/>
<evidence type="ECO:0000259" key="5">
    <source>
        <dbReference type="Pfam" id="PF07631"/>
    </source>
</evidence>
<dbReference type="InterPro" id="IPR011478">
    <property type="entry name" value="DUF1585"/>
</dbReference>
<gene>
    <name evidence="9" type="ORF">BSZ32_01140</name>
</gene>
<dbReference type="InterPro" id="IPR013042">
    <property type="entry name" value="DUF1592"/>
</dbReference>
<evidence type="ECO:0000256" key="1">
    <source>
        <dbReference type="SAM" id="SignalP"/>
    </source>
</evidence>
<reference evidence="9 10" key="1">
    <citation type="submission" date="2016-12" db="EMBL/GenBank/DDBJ databases">
        <title>Study of bacterial adaptation to deep sea.</title>
        <authorList>
            <person name="Song J."/>
            <person name="Yoshizawa S."/>
            <person name="Kogure K."/>
        </authorList>
    </citation>
    <scope>NUCLEOTIDE SEQUENCE [LARGE SCALE GENOMIC DNA]</scope>
    <source>
        <strain evidence="9 10">SAORIC-165</strain>
    </source>
</reference>
<sequence length="771" mass="86948">MQPFRTLYPKSKFLAVAVLSCLFCFAMARAEGLVARWKSEVLPLVEHHCYDCHGDGSHKGDLSLDDFGSIAEMQADRERWKRIRTHISQRLMPPSDEEQPTSEERKKILRWIDAAVFPVDPDNPDPGRVTLRRLNKIEYENTLNDLLGIKIKVQKLLPPDDSGYGFDNIGDVLTLSPAHLERLLRTARMALDKTTHPGPMPYPTQTILGKSLKGSGRSSGRGHYFTQNGESSGSVNFTKAGRYKLRIHAGGTMGAKQAPLMELYLNSKKLKSWEVTAPLDRPDFFEIEVNIEQAEKQELAVSFTNDFYDPDYPDPNARDRNLLVAGMQITGPLDGPRSNKPKSHRQIYGERSHFGSDEAWATDIFKRFAQRAFRRPLEPGEAERYLHFVRLAHKGNQSAEHGIRQGLEAMLISPSFLFREEPQPEPDNPKLIHPVSEHVLASRLSYFLWSTMPDGALMQRADKGELRANLDSEIERMLDSPRAEEFVSNFTGQWLQLRNLATSTPSSKAFPKFRYALSMAMMRETQMLFAHMIRQDAPLTDLLNSDYTFVNERLAKHYGIKGVSGDKFQKVSLKGTPRRGILGHGSFQVITSHPLRTSPVLRGKYVLENLLDIAPPPPPPNIPQLKPPTKKGSALSLRAQMEKHRDDPRCSSCHAMMDPIGFSLQNFDADGSWRKTENGKPIDVTGELDGGREFQGADELIALLTKDHQNDFLRSVSSKMLTYALGRGTDWYDKPAIDRIIKETENAGTGTRAMIKAVIRSVPFQYRRGDG</sequence>
<organism evidence="9 10">
    <name type="scientific">Rubritalea profundi</name>
    <dbReference type="NCBI Taxonomy" id="1658618"/>
    <lineage>
        <taxon>Bacteria</taxon>
        <taxon>Pseudomonadati</taxon>
        <taxon>Verrucomicrobiota</taxon>
        <taxon>Verrucomicrobiia</taxon>
        <taxon>Verrucomicrobiales</taxon>
        <taxon>Rubritaleaceae</taxon>
        <taxon>Rubritalea</taxon>
    </lineage>
</organism>
<evidence type="ECO:0008006" key="11">
    <source>
        <dbReference type="Google" id="ProtNLM"/>
    </source>
</evidence>
<comment type="caution">
    <text evidence="9">The sequence shown here is derived from an EMBL/GenBank/DDBJ whole genome shotgun (WGS) entry which is preliminary data.</text>
</comment>